<evidence type="ECO:0000256" key="6">
    <source>
        <dbReference type="ARBA" id="ARBA00023054"/>
    </source>
</evidence>
<keyword evidence="2" id="KW-0963">Cytoplasm</keyword>
<keyword evidence="3" id="KW-0433">Leucine-rich repeat</keyword>
<keyword evidence="9" id="KW-0966">Cell projection</keyword>
<dbReference type="InterPro" id="IPR032675">
    <property type="entry name" value="LRR_dom_sf"/>
</dbReference>
<keyword evidence="8" id="KW-0206">Cytoskeleton</keyword>
<dbReference type="Gene3D" id="3.80.10.10">
    <property type="entry name" value="Ribonuclease Inhibitor"/>
    <property type="match status" value="1"/>
</dbReference>
<evidence type="ECO:0000256" key="1">
    <source>
        <dbReference type="ARBA" id="ARBA00004611"/>
    </source>
</evidence>
<name>A0A2U9CWI4_SCOMX</name>
<dbReference type="GO" id="GO:0005929">
    <property type="term" value="C:cilium"/>
    <property type="evidence" value="ECO:0007669"/>
    <property type="project" value="TreeGrafter"/>
</dbReference>
<dbReference type="SUPFAM" id="SSF52058">
    <property type="entry name" value="L domain-like"/>
    <property type="match status" value="1"/>
</dbReference>
<evidence type="ECO:0000256" key="2">
    <source>
        <dbReference type="ARBA" id="ARBA00022490"/>
    </source>
</evidence>
<dbReference type="AlphaFoldDB" id="A0A2U9CWI4"/>
<evidence type="ECO:0000256" key="5">
    <source>
        <dbReference type="ARBA" id="ARBA00022846"/>
    </source>
</evidence>
<dbReference type="Proteomes" id="UP000246464">
    <property type="component" value="Chromosome 19"/>
</dbReference>
<gene>
    <name evidence="12" type="ORF">SMAX5B_020697</name>
</gene>
<proteinExistence type="inferred from homology"/>
<evidence type="ECO:0000256" key="7">
    <source>
        <dbReference type="ARBA" id="ARBA00023069"/>
    </source>
</evidence>
<keyword evidence="5" id="KW-0282">Flagellum</keyword>
<evidence type="ECO:0000256" key="11">
    <source>
        <dbReference type="ARBA" id="ARBA00040950"/>
    </source>
</evidence>
<protein>
    <recommendedName>
        <fullName evidence="11">Dynein regulatory complex subunit 3</fullName>
    </recommendedName>
</protein>
<dbReference type="STRING" id="52904.ENSSMAP00000023461"/>
<dbReference type="InterPro" id="IPR050576">
    <property type="entry name" value="Cilia_flagella_integrity"/>
</dbReference>
<evidence type="ECO:0000313" key="13">
    <source>
        <dbReference type="Proteomes" id="UP000246464"/>
    </source>
</evidence>
<evidence type="ECO:0000313" key="12">
    <source>
        <dbReference type="EMBL" id="AWP18852.1"/>
    </source>
</evidence>
<dbReference type="EMBL" id="CP026261">
    <property type="protein sequence ID" value="AWP18852.1"/>
    <property type="molecule type" value="Genomic_DNA"/>
</dbReference>
<dbReference type="PANTHER" id="PTHR45973:SF12">
    <property type="entry name" value="DYNEIN REGULATORY COMPLEX SUBUNIT 3"/>
    <property type="match status" value="1"/>
</dbReference>
<accession>A0A2U9CWI4</accession>
<comment type="similarity">
    <text evidence="10">Belongs to the DRC3 family.</text>
</comment>
<comment type="subcellular location">
    <subcellularLocation>
        <location evidence="1">Cytoplasm</location>
        <location evidence="1">Cytoskeleton</location>
        <location evidence="1">Flagellum axoneme</location>
    </subcellularLocation>
</comment>
<dbReference type="Pfam" id="PF14580">
    <property type="entry name" value="LRR_9"/>
    <property type="match status" value="1"/>
</dbReference>
<evidence type="ECO:0000256" key="10">
    <source>
        <dbReference type="ARBA" id="ARBA00038378"/>
    </source>
</evidence>
<dbReference type="PROSITE" id="PS51450">
    <property type="entry name" value="LRR"/>
    <property type="match status" value="3"/>
</dbReference>
<evidence type="ECO:0000256" key="4">
    <source>
        <dbReference type="ARBA" id="ARBA00022737"/>
    </source>
</evidence>
<dbReference type="SMART" id="SM00365">
    <property type="entry name" value="LRR_SD22"/>
    <property type="match status" value="4"/>
</dbReference>
<keyword evidence="6" id="KW-0175">Coiled coil</keyword>
<reference evidence="12 13" key="1">
    <citation type="submission" date="2017-12" db="EMBL/GenBank/DDBJ databases">
        <title>Integrating genomic resources of turbot (Scophthalmus maximus) in depth evaluation of genetic and physical mapping variation across individuals.</title>
        <authorList>
            <person name="Martinez P."/>
        </authorList>
    </citation>
    <scope>NUCLEOTIDE SEQUENCE [LARGE SCALE GENOMIC DNA]</scope>
</reference>
<keyword evidence="4" id="KW-0677">Repeat</keyword>
<organism evidence="12 13">
    <name type="scientific">Scophthalmus maximus</name>
    <name type="common">Turbot</name>
    <name type="synonym">Psetta maxima</name>
    <dbReference type="NCBI Taxonomy" id="52904"/>
    <lineage>
        <taxon>Eukaryota</taxon>
        <taxon>Metazoa</taxon>
        <taxon>Chordata</taxon>
        <taxon>Craniata</taxon>
        <taxon>Vertebrata</taxon>
        <taxon>Euteleostomi</taxon>
        <taxon>Actinopterygii</taxon>
        <taxon>Neopterygii</taxon>
        <taxon>Teleostei</taxon>
        <taxon>Neoteleostei</taxon>
        <taxon>Acanthomorphata</taxon>
        <taxon>Carangaria</taxon>
        <taxon>Pleuronectiformes</taxon>
        <taxon>Pleuronectoidei</taxon>
        <taxon>Scophthalmidae</taxon>
        <taxon>Scophthalmus</taxon>
    </lineage>
</organism>
<dbReference type="InterPro" id="IPR001611">
    <property type="entry name" value="Leu-rich_rpt"/>
</dbReference>
<evidence type="ECO:0000256" key="9">
    <source>
        <dbReference type="ARBA" id="ARBA00023273"/>
    </source>
</evidence>
<evidence type="ECO:0000256" key="8">
    <source>
        <dbReference type="ARBA" id="ARBA00023212"/>
    </source>
</evidence>
<evidence type="ECO:0000256" key="3">
    <source>
        <dbReference type="ARBA" id="ARBA00022614"/>
    </source>
</evidence>
<sequence>MSRQFANTAACSLIDEEILKKAVFEQTLHDQAKSIAKTEGIHFDEVLKIRLEYKHIVKIDHLWDFTSLTRLDLNNNIIERMEGLDSLMNLTWLNLSFNRIEKIEGLESLQRLELLNLSSNRISVIENMDGLEKLSNFCIANNLLEQLDNVLYLRKFKNLFTLNLFGNPVSKENYTFFIAAYFPNLTCLDYRLLNDKTKNEAAVKYHYIIEEMRHNELQKQQADDAEQSRKAELQSHTDAFVEFLNGAHLFNSMFNDDPEAETIQSVTGVDHLVRTFEHQMVELCMKLFEIGLAEHKRRQTEVNSFFSGQTRAVTDHQQKASQILAKFEQQHQERIVELHQLSDPDKLKVNLSQYNDDISQLCNSLMSLEYQLANQLEDIIEKLDINISDMVSNFTETVQGIFVECRALEDIYNKNIREIADATLKKVATESPEDDMPEEVKMLFSDKDSVMDALVTGHDNHLLKINDRETQLVARVSAWKVSLIKEFQDKELKRNCLCIKDIHRYVGHVRGQLEEFQ</sequence>
<dbReference type="PANTHER" id="PTHR45973">
    <property type="entry name" value="PROTEIN PHOSPHATASE 1 REGULATORY SUBUNIT SDS22-RELATED"/>
    <property type="match status" value="1"/>
</dbReference>
<keyword evidence="13" id="KW-1185">Reference proteome</keyword>
<keyword evidence="7" id="KW-0969">Cilium</keyword>